<evidence type="ECO:0000313" key="1">
    <source>
        <dbReference type="EMBL" id="VEN51571.1"/>
    </source>
</evidence>
<evidence type="ECO:0000313" key="2">
    <source>
        <dbReference type="Proteomes" id="UP000410492"/>
    </source>
</evidence>
<proteinExistence type="predicted"/>
<keyword evidence="2" id="KW-1185">Reference proteome</keyword>
<accession>A0A653CUH7</accession>
<gene>
    <name evidence="1" type="ORF">CALMAC_LOCUS11982</name>
</gene>
<reference evidence="1 2" key="1">
    <citation type="submission" date="2019-01" db="EMBL/GenBank/DDBJ databases">
        <authorList>
            <person name="Sayadi A."/>
        </authorList>
    </citation>
    <scope>NUCLEOTIDE SEQUENCE [LARGE SCALE GENOMIC DNA]</scope>
</reference>
<protein>
    <submittedName>
        <fullName evidence="1">Uncharacterized protein</fullName>
    </submittedName>
</protein>
<dbReference type="Proteomes" id="UP000410492">
    <property type="component" value="Unassembled WGS sequence"/>
</dbReference>
<dbReference type="EMBL" id="CAACVG010008942">
    <property type="protein sequence ID" value="VEN51571.1"/>
    <property type="molecule type" value="Genomic_DNA"/>
</dbReference>
<dbReference type="AlphaFoldDB" id="A0A653CUH7"/>
<feature type="non-terminal residue" evidence="1">
    <location>
        <position position="1"/>
    </location>
</feature>
<sequence>RRGARAGLGRYLPRTHLSKVTGLTGDVSTRLWWWLSVPGLVGWKVGPVP</sequence>
<organism evidence="1 2">
    <name type="scientific">Callosobruchus maculatus</name>
    <name type="common">Southern cowpea weevil</name>
    <name type="synonym">Pulse bruchid</name>
    <dbReference type="NCBI Taxonomy" id="64391"/>
    <lineage>
        <taxon>Eukaryota</taxon>
        <taxon>Metazoa</taxon>
        <taxon>Ecdysozoa</taxon>
        <taxon>Arthropoda</taxon>
        <taxon>Hexapoda</taxon>
        <taxon>Insecta</taxon>
        <taxon>Pterygota</taxon>
        <taxon>Neoptera</taxon>
        <taxon>Endopterygota</taxon>
        <taxon>Coleoptera</taxon>
        <taxon>Polyphaga</taxon>
        <taxon>Cucujiformia</taxon>
        <taxon>Chrysomeloidea</taxon>
        <taxon>Chrysomelidae</taxon>
        <taxon>Bruchinae</taxon>
        <taxon>Bruchini</taxon>
        <taxon>Callosobruchus</taxon>
    </lineage>
</organism>
<name>A0A653CUH7_CALMS</name>